<accession>A0A9Q0I7N4</accession>
<dbReference type="EMBL" id="JANIIK010000116">
    <property type="protein sequence ID" value="KAJ3587863.1"/>
    <property type="molecule type" value="Genomic_DNA"/>
</dbReference>
<organism evidence="1 2">
    <name type="scientific">Muraenolepis orangiensis</name>
    <name type="common">Patagonian moray cod</name>
    <dbReference type="NCBI Taxonomy" id="630683"/>
    <lineage>
        <taxon>Eukaryota</taxon>
        <taxon>Metazoa</taxon>
        <taxon>Chordata</taxon>
        <taxon>Craniata</taxon>
        <taxon>Vertebrata</taxon>
        <taxon>Euteleostomi</taxon>
        <taxon>Actinopterygii</taxon>
        <taxon>Neopterygii</taxon>
        <taxon>Teleostei</taxon>
        <taxon>Neoteleostei</taxon>
        <taxon>Acanthomorphata</taxon>
        <taxon>Zeiogadaria</taxon>
        <taxon>Gadariae</taxon>
        <taxon>Gadiformes</taxon>
        <taxon>Muraenolepidoidei</taxon>
        <taxon>Muraenolepididae</taxon>
        <taxon>Muraenolepis</taxon>
    </lineage>
</organism>
<gene>
    <name evidence="1" type="ORF">NHX12_011458</name>
</gene>
<comment type="caution">
    <text evidence="1">The sequence shown here is derived from an EMBL/GenBank/DDBJ whole genome shotgun (WGS) entry which is preliminary data.</text>
</comment>
<dbReference type="Proteomes" id="UP001148018">
    <property type="component" value="Unassembled WGS sequence"/>
</dbReference>
<sequence>MWSPLALGLAQVAPERRFPRWGLGGVQVSWESEGGPGLGGANQWPMARLNRGIPGADSIAW</sequence>
<dbReference type="AlphaFoldDB" id="A0A9Q0I7N4"/>
<protein>
    <submittedName>
        <fullName evidence="1">Uncharacterized protein</fullName>
    </submittedName>
</protein>
<reference evidence="1" key="1">
    <citation type="submission" date="2022-07" db="EMBL/GenBank/DDBJ databases">
        <title>Chromosome-level genome of Muraenolepis orangiensis.</title>
        <authorList>
            <person name="Kim J."/>
        </authorList>
    </citation>
    <scope>NUCLEOTIDE SEQUENCE</scope>
    <source>
        <strain evidence="1">KU_S4_2022</strain>
        <tissue evidence="1">Muscle</tissue>
    </source>
</reference>
<feature type="non-terminal residue" evidence="1">
    <location>
        <position position="61"/>
    </location>
</feature>
<keyword evidence="2" id="KW-1185">Reference proteome</keyword>
<evidence type="ECO:0000313" key="2">
    <source>
        <dbReference type="Proteomes" id="UP001148018"/>
    </source>
</evidence>
<proteinExistence type="predicted"/>
<evidence type="ECO:0000313" key="1">
    <source>
        <dbReference type="EMBL" id="KAJ3587863.1"/>
    </source>
</evidence>
<name>A0A9Q0I7N4_9TELE</name>